<reference evidence="1" key="1">
    <citation type="submission" date="2023-04" db="EMBL/GenBank/DDBJ databases">
        <title>Draft Genome sequencing of Naganishia species isolated from polar environments using Oxford Nanopore Technology.</title>
        <authorList>
            <person name="Leo P."/>
            <person name="Venkateswaran K."/>
        </authorList>
    </citation>
    <scope>NUCLEOTIDE SEQUENCE</scope>
    <source>
        <strain evidence="1">DBVPG 5303</strain>
    </source>
</reference>
<gene>
    <name evidence="1" type="ORF">QFC24_005262</name>
</gene>
<dbReference type="EMBL" id="JASBWV010000021">
    <property type="protein sequence ID" value="KAJ9120308.1"/>
    <property type="molecule type" value="Genomic_DNA"/>
</dbReference>
<organism evidence="1 2">
    <name type="scientific">Naganishia onofrii</name>
    <dbReference type="NCBI Taxonomy" id="1851511"/>
    <lineage>
        <taxon>Eukaryota</taxon>
        <taxon>Fungi</taxon>
        <taxon>Dikarya</taxon>
        <taxon>Basidiomycota</taxon>
        <taxon>Agaricomycotina</taxon>
        <taxon>Tremellomycetes</taxon>
        <taxon>Filobasidiales</taxon>
        <taxon>Filobasidiaceae</taxon>
        <taxon>Naganishia</taxon>
    </lineage>
</organism>
<dbReference type="Proteomes" id="UP001234202">
    <property type="component" value="Unassembled WGS sequence"/>
</dbReference>
<accession>A0ACC2X8F3</accession>
<sequence>MKDFEDAGLGLGLHLLTATIKDLQHALNDGKVTSVQLVQAYLNRIEANNQQGLELRAVVETAPVELLMEIARGRDEMRANRALIGPLHGVPILVKDNIATHPALGMNTTACSYALLKSIVAEDATVIAKLRSAGAIILGKATMNEFANLKAFNAIEGWSARGGKGRSAYDTGEYGEQGAKPSGSSSGSAIAVSAGFAPAALGSETSGSLISPAGRAAAYTLRSTVGLVSRYGTIPGCKSFDTIGPIAKSTWDVALLLGCMAGLDSKDEATQEAEYPINKDYTQFTYLPHATFKGKRLGYPRNGAFDLDIPWGNDSVRSPAIKAALEEALKKMESLGATVCDQAEIPSLPEWKALATATPKFALNIIAHEFKEDIETYLATMQSAEVRNLQDIIE</sequence>
<name>A0ACC2X8F3_9TREE</name>
<evidence type="ECO:0000313" key="1">
    <source>
        <dbReference type="EMBL" id="KAJ9120308.1"/>
    </source>
</evidence>
<protein>
    <submittedName>
        <fullName evidence="1">Uncharacterized protein</fullName>
    </submittedName>
</protein>
<comment type="caution">
    <text evidence="1">The sequence shown here is derived from an EMBL/GenBank/DDBJ whole genome shotgun (WGS) entry which is preliminary data.</text>
</comment>
<keyword evidence="2" id="KW-1185">Reference proteome</keyword>
<evidence type="ECO:0000313" key="2">
    <source>
        <dbReference type="Proteomes" id="UP001234202"/>
    </source>
</evidence>
<proteinExistence type="predicted"/>